<keyword evidence="8" id="KW-1015">Disulfide bond</keyword>
<feature type="domain" description="VWFA" evidence="11">
    <location>
        <begin position="3409"/>
        <end position="3602"/>
    </location>
</feature>
<dbReference type="CDD" id="cd22635">
    <property type="entry name" value="Kunitz_papilin"/>
    <property type="match status" value="1"/>
</dbReference>
<sequence length="3945" mass="427001">MRERGVLLVVAVFCLMLSGIHQVDAQDDSADLVFLIDGSNNVGPSDFPFIRDFLVNYVQRHMEVGRSRMQVGVVQYSDDVKIEFTLDAYPTKGQLIEALKNLRIFGGEEANLGAALDYVVENVFTTAAGSRREEGVPQSLIIITAGPSSDDFREATNALKLNSIITFGIGVERADIAELQQIASNESFVFSTSRIQALNTLERVIFPYINGVAQRTIVLQSPTTITEVDNKRDIVFLVDGSSDLGSASFNAIRDFITKVVNRLEIGPTSMQVALAQYGQDVKPEFYLNTYTTKKDIIAQVKKLKFLNSTPLNTGAALKYVQRYFFASSTGSRVLDGIPQLLVLISGGPSKDDVRQVSLELKRGRILTFTLGAKRAVPSELQGIAFDPTLAFHTNEFKPLLLQGVLPLLLTPLKTLTATVVEAPAPVNPRDIVFLLDGSVNVGSANFPLVRDFLINVINNLGVSMEGIRVGLAQFSDTPRTEFNLNSFTSKPELLNRMAQLRLQGGNALNIGSAIQHVLQNHFTSSAGSRIEENIPQLLVILAAGKSTDNIQSAAIQLINSGVLTFCIGVGGADKEELQRIAFNQQLVFEMDDFSSLSQLSQEILTPLTTYFRGPVTEVTVTTVDESAKQDVVFLIDGSDDARSIFPLVQSFLQRVVERLDVGQDRIRIAVVQYSDTARPAFLLNAHSDRQAVLNAIRNLSPIGGPLLNTGSALDYATRSVFSRSSGSRAEEGVPQFLILLTAGKSRDDVRKPAATLKSRGVVPFCIGTRKAERSELRAISLTPDFVIVVPDPSELENVQQTISQRVSKMTKESVSTLIQTTSAGARKDIVFLIDGSDNVTPNFRALQTFLQRVVESLDVGQDKIRIAVVQYSESPRQAFLLNTHQDSQGVLNAIQRLTPIGGTSLNTGNALDYVTRNVFTRTAGSRAAEGVPQFLILLTTGKSQDDVRSPATSLKSSGVIPFAIGTNRADKTELQTISFMPDFVAYVPEISQVETAYETVSDRVGQLSREEITTLTLSVPTAPEGKKDILIMFDTTNIAGRFSLVREFLTGLFEGLNIGLDATRVSVAQMGGDSVKVEFKFDSYPTKQEVLNAVKRMRVRQSRTLDIGSALDYARENLFTAESGSRIREGVPQYLVLLSAGKSSTSMNEPAARLRQAGIATFAIKTSEADADEPGKLIFDFTTSVQSLSDLSAIQSQFVNTLKTVKVETTVVTYDEDRRKDIVFLIDGSDDARSRFLALQSFIQRVVQNLDVGQDKIRIAVAQYSDSTRPSFQLNTHRDQQGVLDAIQRLTPIGGPTLNTGAALDYVTRNLFTKSSGSRADEGVPQFLILLTTGKSRDDVRRPATALKGQGVIPFAIGTNRADTTELETISFVPEFSFSVTDASQLTNVYESFTNRVSQLNKGEVDILVQRGPSVTSVTTTGAKRDVVFLVDGSRSAVPEFNNVKELIGKIVERLDVSPDNTRVSVVQYSGDSKVEFLLNAHSTKDEVLAAVRRVKPKGGNVINTGGALEYVSKNIFTRPAGSRIEEQVPQILIITSSGPSADDVGEGARQVKESAVVPLLIGKNIDEEESNKIVVARNFFTPVTSFRELPALEQNLVNSFTTLTTETITRLYESGKGAAPEGKKDILIMFDTTNIAGRFSLVRDFLTGLFEGLNIGLDATRVSLAQMGGDSVKVEFKFDSYPTKQEVLNAVKRMRERQSRTLDIGSALDYARENLFTAESGSRIREGVPQYLVLLSAGKSSTSMNEPAARLRQAGVATFAIKTSEADADEPGKLIFDFTTSVQSLSDLSAIQSQFVNTLKTVKVETTVVTYDENRRKDIVFLIDGSDDAGSRFLALQSFIQRVVQNLDVGQDKIRIAVAQYSDSTRPSFQLNTHRDQQGVLDAIQRLTPIGGPTLNTGAALDYVTRNLFTKSSGSRADEGVPQFLILLTTGKSRDDVRRPATALKGQGVIPFAIGTNRADTTELETISFVPEFSFSVTDASQLTNVYESFTNRVSQLNKGEVDILVQRGPSVTSVTTTGAKRDVVFLVDGSRSAVPEFNNVKELIGKIVERLDVSPDNTRVSVVQYSGDSKVEFLLNAHSTKDEVLAAVRRIKPKGGNVINTGGALEYVSKNIFTRPAGSRIEEQVPQILIITSSGPSADDVGEGARQVKESAVVPLLIGKNIDEEESNKIVVARNFFTPVTSFRELPALEQNLVNSFTTLTTETITRLYESGKGAEADEDRKDVIFLIDGSSKTGQDGIAHIRDFILEVVQNFQIGPNKVRVGLVQFSNEPVSEFFLKTNLQKKALVNNIRRLRLKGGGPLNIGKAVEFVAKNHFVKSAGSRIEEGVPQYLVILTGGKSEDDVSGSARLLQNAKVQSVAVASGTTDRKEIENIVSDPRLIFNIKEFRELPTIERKIYGSFEGQIVVSPTPTITTINGRKEADIVFLVDGSINLGRDNFKEVLGFVSGIVDAVFDEQDAIQIALAQYNSDVTDEFFLKDFTNRDEIMDAVTKAEYKGGRVASLGAAIRHLQNKHFVKEAGSRIGTGVPQIAFIVTGGKSVDDGQTAALALSSKGVKVFAIGVGAIDGDEIAKIASDAPSAFRVPNVQELSELNEQILITLDTALTKQMTLCPSVTGITKDCKLEVILGFDVSNAGPGQDVFLVQRALESKMKGILSRISNMRNISCTGGQKPSVKVSVLSQGSRGAVEAFDFAEYRDELLNKIIAMGNRGPYVLTSKTLQSYMTKFKTAGEDNTIKVVIHMTDGADAGMAELQAASTALRNSGVNALLFVGLENVAKFDQLRHLEFGRGFTYDIPLTLSQETLDFEIVEELDKITEKGCCGVPCKCTGEKGDVGQPGDIGPKGASGLKGHRGYPGDEGGPGERGLPGVNGTQGFQGCPGRRGPKGYRGFSGEKGEIGEIGLDGIDGEDGKSGLPGTSGERGSQGGRGEKGQKGLRGEIGDSGQRGDPGNPGTDTTQRGPKGAKGETGSVGEPGGDGSAGTPGGPGKAGPAGRRGPPGLEGERGKDGTRGGAGEQGVRGPQGPPGPQGTPGTRGEQGLPGPRGPGGTPGTIGDRGRPGQLGFKGEPGDPGVKGAIGPPGPRGPTGEDGRDGSGKQGLKGRRGETGFPGYPGLKGDFGEKGSNGGPGPKGNRGVRGVPGPKGTDGTKGDPGYQGPNGLKGAIGKPREACELVKYVKDKCPCCYGPKECPLYPTDLVFVVDTSSDVNRNVFGNMKTALQNTISQLVITDSNCPRGARVALLTYNSDVTTEIRFSDGLRKPALLQEIKNIQFKQTTKQRNLEAAMSFVARNTFKRSRGGFLIRKVAVFFSGGATKASPQLNEAVLKLYDAGVSSVFLTNREDRALTNALKVNNTVVGQAMVLGAAQVNATVKSLLNCHICLDVCDPQSTCPGSSAGSAFRGRRSATTDLDIDLAFLLDSSESTTPEQFAEIKRFVSHVVGHLELSTDPKSSYHHARISVLQHAPYEHLTNASISPARIDVGLTDYNSKELLQDFILNKMTQLYGTRSLTNAIKYVQQYVLESAPNPRSIRTIFLILTGEVKRHELKQLRETVVEAKCKGFFIVILSLGKKVNVGQLNSLSSEPHDVFSKKADKPSELHEDTLLRFGLQLPGFLSSENAFHLSPEIQRQCDWFQNDHPVITIENERHNERTNTTIKPDEMLSSQHPKIGTILASTKTPTEPATSLQDVEMPTAELKVSDVTVNSATLNWTSPISQESPLYEPTLSALEGQVVTLKQNVSEVDKITAGLDNEVRYQTTVTEHNRHLEQSAHQETFTTASKAQLKPIVSASAKVVVSSETANVPETADPCELEVDMGHQCKEYEVKWFFDKTNKICTKFWYGGCSGNINRFDTEAECISKCQQILVEKALPTPVLEVKKLSGPQVCNLHKEEGTCRDFVLKWYYDTETKSCTRFWYGGCGGNENRFSTQNECEKTCTPVPLNSSMVSAIGT</sequence>
<feature type="compositionally biased region" description="Gly residues" evidence="9">
    <location>
        <begin position="3120"/>
        <end position="3129"/>
    </location>
</feature>
<dbReference type="SMART" id="SM00131">
    <property type="entry name" value="KU"/>
    <property type="match status" value="2"/>
</dbReference>
<dbReference type="GeneID" id="108702278"/>
<dbReference type="RefSeq" id="XP_041434578.1">
    <property type="nucleotide sequence ID" value="XM_041578644.1"/>
</dbReference>
<evidence type="ECO:0000313" key="15">
    <source>
        <dbReference type="RefSeq" id="XP_041434578.1"/>
    </source>
</evidence>
<feature type="compositionally biased region" description="Gly residues" evidence="9">
    <location>
        <begin position="2856"/>
        <end position="2865"/>
    </location>
</feature>
<accession>A0A8J1LYK6</accession>
<dbReference type="Pfam" id="PF00092">
    <property type="entry name" value="VWA"/>
    <property type="match status" value="15"/>
</dbReference>
<evidence type="ECO:0000256" key="4">
    <source>
        <dbReference type="ARBA" id="ARBA00022729"/>
    </source>
</evidence>
<dbReference type="Pfam" id="PF00014">
    <property type="entry name" value="Kunitz_BPTI"/>
    <property type="match status" value="2"/>
</dbReference>
<keyword evidence="7 14" id="KW-0176">Collagen</keyword>
<feature type="domain" description="VWFA" evidence="11">
    <location>
        <begin position="3193"/>
        <end position="3334"/>
    </location>
</feature>
<dbReference type="Gene3D" id="4.10.410.10">
    <property type="entry name" value="Pancreatic trypsin inhibitor Kunitz domain"/>
    <property type="match status" value="2"/>
</dbReference>
<organism evidence="13 14">
    <name type="scientific">Xenopus laevis</name>
    <name type="common">African clawed frog</name>
    <dbReference type="NCBI Taxonomy" id="8355"/>
    <lineage>
        <taxon>Eukaryota</taxon>
        <taxon>Metazoa</taxon>
        <taxon>Chordata</taxon>
        <taxon>Craniata</taxon>
        <taxon>Vertebrata</taxon>
        <taxon>Euteleostomi</taxon>
        <taxon>Amphibia</taxon>
        <taxon>Batrachia</taxon>
        <taxon>Anura</taxon>
        <taxon>Pipoidea</taxon>
        <taxon>Pipidae</taxon>
        <taxon>Xenopodinae</taxon>
        <taxon>Xenopus</taxon>
        <taxon>Xenopus</taxon>
    </lineage>
</organism>
<comment type="subcellular location">
    <subcellularLocation>
        <location evidence="1">Secreted</location>
        <location evidence="1">Extracellular space</location>
        <location evidence="1">Extracellular matrix</location>
    </subcellularLocation>
</comment>
<keyword evidence="3" id="KW-0272">Extracellular matrix</keyword>
<feature type="domain" description="VWFA" evidence="11">
    <location>
        <begin position="2225"/>
        <end position="2398"/>
    </location>
</feature>
<feature type="domain" description="VWFA" evidence="11">
    <location>
        <begin position="2424"/>
        <end position="2597"/>
    </location>
</feature>
<dbReference type="PROSITE" id="PS50279">
    <property type="entry name" value="BPTI_KUNITZ_2"/>
    <property type="match status" value="2"/>
</dbReference>
<evidence type="ECO:0000256" key="9">
    <source>
        <dbReference type="SAM" id="MobiDB-lite"/>
    </source>
</evidence>
<dbReference type="GO" id="GO:0005615">
    <property type="term" value="C:extracellular space"/>
    <property type="evidence" value="ECO:0000318"/>
    <property type="project" value="GO_Central"/>
</dbReference>
<dbReference type="CDD" id="cd01450">
    <property type="entry name" value="vWFA_subfamily_ECM"/>
    <property type="match status" value="2"/>
</dbReference>
<dbReference type="FunFam" id="3.40.50.410:FF:000003">
    <property type="entry name" value="Collagen type VI alpha 3 chain"/>
    <property type="match status" value="13"/>
</dbReference>
<dbReference type="PROSITE" id="PS00280">
    <property type="entry name" value="BPTI_KUNITZ_1"/>
    <property type="match status" value="1"/>
</dbReference>
<dbReference type="PRINTS" id="PR00759">
    <property type="entry name" value="BASICPTASE"/>
</dbReference>
<feature type="domain" description="VWFA" evidence="11">
    <location>
        <begin position="233"/>
        <end position="408"/>
    </location>
</feature>
<evidence type="ECO:0000256" key="2">
    <source>
        <dbReference type="ARBA" id="ARBA00022525"/>
    </source>
</evidence>
<dbReference type="InterPro" id="IPR002223">
    <property type="entry name" value="Kunitz_BPTI"/>
</dbReference>
<evidence type="ECO:0000313" key="14">
    <source>
        <dbReference type="RefSeq" id="XP_041434577.1"/>
    </source>
</evidence>
<dbReference type="KEGG" id="xla:108702278"/>
<dbReference type="Proteomes" id="UP000186698">
    <property type="component" value="Chromosome 9_10S"/>
</dbReference>
<dbReference type="PRINTS" id="PR00453">
    <property type="entry name" value="VWFADOMAIN"/>
</dbReference>
<dbReference type="InterPro" id="IPR020901">
    <property type="entry name" value="Prtase_inh_Kunz-CS"/>
</dbReference>
<feature type="signal peptide" evidence="10">
    <location>
        <begin position="1"/>
        <end position="25"/>
    </location>
</feature>
<evidence type="ECO:0000256" key="3">
    <source>
        <dbReference type="ARBA" id="ARBA00022530"/>
    </source>
</evidence>
<dbReference type="Gene3D" id="3.40.50.410">
    <property type="entry name" value="von Willebrand factor, type A domain"/>
    <property type="match status" value="16"/>
</dbReference>
<dbReference type="PROSITE" id="PS50234">
    <property type="entry name" value="VWFA"/>
    <property type="match status" value="15"/>
</dbReference>
<dbReference type="FunFam" id="3.40.50.410:FF:000037">
    <property type="entry name" value="Collagen type VI alpha 3 chain"/>
    <property type="match status" value="1"/>
</dbReference>
<dbReference type="InterPro" id="IPR036465">
    <property type="entry name" value="vWFA_dom_sf"/>
</dbReference>
<dbReference type="InterPro" id="IPR008160">
    <property type="entry name" value="Collagen"/>
</dbReference>
<gene>
    <name evidence="14 15" type="primary">LOC108702278</name>
</gene>
<reference evidence="14 15" key="1">
    <citation type="submission" date="2025-04" db="UniProtKB">
        <authorList>
            <consortium name="RefSeq"/>
        </authorList>
    </citation>
    <scope>IDENTIFICATION</scope>
    <source>
        <strain evidence="14 15">J_2021</strain>
        <tissue evidence="14 15">Erythrocytes</tissue>
    </source>
</reference>
<evidence type="ECO:0000256" key="10">
    <source>
        <dbReference type="SAM" id="SignalP"/>
    </source>
</evidence>
<keyword evidence="13" id="KW-1185">Reference proteome</keyword>
<protein>
    <submittedName>
        <fullName evidence="14 15">Collagen alpha-3(VI) chain isoform X1</fullName>
    </submittedName>
</protein>
<dbReference type="OrthoDB" id="6132182at2759"/>
<dbReference type="SMART" id="SM00327">
    <property type="entry name" value="VWA"/>
    <property type="match status" value="16"/>
</dbReference>
<keyword evidence="5" id="KW-0677">Repeat</keyword>
<dbReference type="PANTHER" id="PTHR24020:SF13">
    <property type="entry name" value="COLLAGEN ALPHA-3(VI) CHAIN"/>
    <property type="match status" value="1"/>
</dbReference>
<feature type="chain" id="PRO_5044692451" evidence="10">
    <location>
        <begin position="26"/>
        <end position="3945"/>
    </location>
</feature>
<feature type="domain" description="VWFA" evidence="11">
    <location>
        <begin position="1221"/>
        <end position="1393"/>
    </location>
</feature>
<feature type="domain" description="VWFA" evidence="11">
    <location>
        <begin position="1819"/>
        <end position="1991"/>
    </location>
</feature>
<keyword evidence="2" id="KW-0964">Secreted</keyword>
<feature type="domain" description="BPTI/Kunitz inhibitor" evidence="12">
    <location>
        <begin position="3880"/>
        <end position="3930"/>
    </location>
</feature>
<dbReference type="InterPro" id="IPR002035">
    <property type="entry name" value="VWF_A"/>
</dbReference>
<dbReference type="FunFam" id="4.10.410.10:FF:000007">
    <property type="entry name" value="Collagen type VI alpha 3 chain"/>
    <property type="match status" value="1"/>
</dbReference>
<feature type="domain" description="VWFA" evidence="11">
    <location>
        <begin position="1426"/>
        <end position="1601"/>
    </location>
</feature>
<evidence type="ECO:0000259" key="11">
    <source>
        <dbReference type="PROSITE" id="PS50234"/>
    </source>
</evidence>
<feature type="domain" description="VWFA" evidence="11">
    <location>
        <begin position="430"/>
        <end position="603"/>
    </location>
</feature>
<keyword evidence="4 10" id="KW-0732">Signal</keyword>
<dbReference type="CDD" id="cd22629">
    <property type="entry name" value="Kunitz_collagen_alpha3_VI"/>
    <property type="match status" value="1"/>
</dbReference>
<feature type="compositionally biased region" description="Gly residues" evidence="9">
    <location>
        <begin position="2971"/>
        <end position="2989"/>
    </location>
</feature>
<proteinExistence type="predicted"/>
<dbReference type="InterPro" id="IPR050525">
    <property type="entry name" value="ECM_Assembly_Org"/>
</dbReference>
<evidence type="ECO:0000256" key="5">
    <source>
        <dbReference type="ARBA" id="ARBA00022737"/>
    </source>
</evidence>
<feature type="compositionally biased region" description="Low complexity" evidence="9">
    <location>
        <begin position="3130"/>
        <end position="3140"/>
    </location>
</feature>
<dbReference type="SUPFAM" id="SSF53300">
    <property type="entry name" value="vWA-like"/>
    <property type="match status" value="16"/>
</dbReference>
<feature type="domain" description="VWFA" evidence="11">
    <location>
        <begin position="1028"/>
        <end position="1202"/>
    </location>
</feature>
<dbReference type="RefSeq" id="XP_041434577.1">
    <property type="nucleotide sequence ID" value="XM_041578643.1"/>
</dbReference>
<evidence type="ECO:0000313" key="13">
    <source>
        <dbReference type="Proteomes" id="UP000186698"/>
    </source>
</evidence>
<evidence type="ECO:0000256" key="7">
    <source>
        <dbReference type="ARBA" id="ARBA00023119"/>
    </source>
</evidence>
<dbReference type="GO" id="GO:0007155">
    <property type="term" value="P:cell adhesion"/>
    <property type="evidence" value="ECO:0007669"/>
    <property type="project" value="UniProtKB-KW"/>
</dbReference>
<evidence type="ECO:0000256" key="1">
    <source>
        <dbReference type="ARBA" id="ARBA00004498"/>
    </source>
</evidence>
<evidence type="ECO:0000259" key="12">
    <source>
        <dbReference type="PROSITE" id="PS50279"/>
    </source>
</evidence>
<dbReference type="FunFam" id="4.10.410.10:FF:000020">
    <property type="entry name" value="Collagen, type VI, alpha 3"/>
    <property type="match status" value="1"/>
</dbReference>
<evidence type="ECO:0000256" key="6">
    <source>
        <dbReference type="ARBA" id="ARBA00022889"/>
    </source>
</evidence>
<feature type="compositionally biased region" description="Low complexity" evidence="9">
    <location>
        <begin position="2990"/>
        <end position="2999"/>
    </location>
</feature>
<feature type="domain" description="VWFA" evidence="11">
    <location>
        <begin position="630"/>
        <end position="802"/>
    </location>
</feature>
<dbReference type="FunFam" id="3.40.50.410:FF:000016">
    <property type="entry name" value="Collagen type VI alpha 3 chain"/>
    <property type="match status" value="1"/>
</dbReference>
<feature type="domain" description="VWFA" evidence="11">
    <location>
        <begin position="1626"/>
        <end position="1800"/>
    </location>
</feature>
<feature type="compositionally biased region" description="Basic and acidic residues" evidence="9">
    <location>
        <begin position="2927"/>
        <end position="2939"/>
    </location>
</feature>
<feature type="region of interest" description="Disordered" evidence="9">
    <location>
        <begin position="2836"/>
        <end position="3159"/>
    </location>
</feature>
<dbReference type="SUPFAM" id="SSF57362">
    <property type="entry name" value="BPTI-like"/>
    <property type="match status" value="2"/>
</dbReference>
<feature type="domain" description="BPTI/Kunitz inhibitor" evidence="12">
    <location>
        <begin position="3804"/>
        <end position="3855"/>
    </location>
</feature>
<dbReference type="Pfam" id="PF01391">
    <property type="entry name" value="Collagen"/>
    <property type="match status" value="2"/>
</dbReference>
<dbReference type="GO" id="GO:0004867">
    <property type="term" value="F:serine-type endopeptidase inhibitor activity"/>
    <property type="evidence" value="ECO:0007669"/>
    <property type="project" value="InterPro"/>
</dbReference>
<dbReference type="FunFam" id="3.40.50.410:FF:000021">
    <property type="entry name" value="Collagen, type VI, alpha 3"/>
    <property type="match status" value="1"/>
</dbReference>
<dbReference type="CTD" id="108702278"/>
<keyword evidence="6" id="KW-0130">Cell adhesion</keyword>
<dbReference type="CDD" id="cd01472">
    <property type="entry name" value="vWA_collagen"/>
    <property type="match status" value="1"/>
</dbReference>
<dbReference type="InterPro" id="IPR036880">
    <property type="entry name" value="Kunitz_BPTI_sf"/>
</dbReference>
<feature type="compositionally biased region" description="Low complexity" evidence="9">
    <location>
        <begin position="3029"/>
        <end position="3039"/>
    </location>
</feature>
<feature type="domain" description="VWFA" evidence="11">
    <location>
        <begin position="2024"/>
        <end position="2199"/>
    </location>
</feature>
<name>A0A8J1LYK6_XENLA</name>
<evidence type="ECO:0000256" key="8">
    <source>
        <dbReference type="ARBA" id="ARBA00023157"/>
    </source>
</evidence>
<dbReference type="PANTHER" id="PTHR24020">
    <property type="entry name" value="COLLAGEN ALPHA"/>
    <property type="match status" value="1"/>
</dbReference>
<feature type="domain" description="VWFA" evidence="11">
    <location>
        <begin position="828"/>
        <end position="1000"/>
    </location>
</feature>
<dbReference type="GO" id="GO:0005581">
    <property type="term" value="C:collagen trimer"/>
    <property type="evidence" value="ECO:0007669"/>
    <property type="project" value="UniProtKB-KW"/>
</dbReference>
<feature type="domain" description="VWFA" evidence="11">
    <location>
        <begin position="31"/>
        <end position="209"/>
    </location>
</feature>